<keyword evidence="2" id="KW-0812">Transmembrane</keyword>
<feature type="transmembrane region" description="Helical" evidence="2">
    <location>
        <begin position="16"/>
        <end position="38"/>
    </location>
</feature>
<dbReference type="Proteomes" id="UP001596391">
    <property type="component" value="Unassembled WGS sequence"/>
</dbReference>
<feature type="coiled-coil region" evidence="1">
    <location>
        <begin position="42"/>
        <end position="76"/>
    </location>
</feature>
<dbReference type="RefSeq" id="WP_263371480.1">
    <property type="nucleotide sequence ID" value="NZ_JAGSYD010000003.1"/>
</dbReference>
<evidence type="ECO:0000256" key="2">
    <source>
        <dbReference type="SAM" id="Phobius"/>
    </source>
</evidence>
<keyword evidence="2" id="KW-0472">Membrane</keyword>
<evidence type="ECO:0000313" key="4">
    <source>
        <dbReference type="Proteomes" id="UP001596391"/>
    </source>
</evidence>
<proteinExistence type="predicted"/>
<sequence length="280" mass="30398">MNEVRETVVEQRTPGWLAPVAVLGLVLGLGALIFALVVQNKLTTTEQQVAEANKINASLQEKLEDTNARLKAQGQALGQSMGLTQKQLEDKSEQLLAAQKANSAVTQKLAHDQEQTAKEVGAVKTDVTAVKTDVGGVKNDVATTQADLANTKTQLTRVVGDQGVMSGLIATNHDELEELKRLNQRNYYEFTLQKGGPLQLVGTIKLQLKKVDAKKSKFTLNVSSDDKIIEKKDKNLDEPIQFYSGKSPMLYEIVVNSVGKNSVSGYLSTPKNAPTPMNVP</sequence>
<comment type="caution">
    <text evidence="3">The sequence shown here is derived from an EMBL/GenBank/DDBJ whole genome shotgun (WGS) entry which is preliminary data.</text>
</comment>
<keyword evidence="4" id="KW-1185">Reference proteome</keyword>
<gene>
    <name evidence="3" type="ORF">ACFQBQ_05670</name>
</gene>
<evidence type="ECO:0000313" key="3">
    <source>
        <dbReference type="EMBL" id="MFC6645088.1"/>
    </source>
</evidence>
<organism evidence="3 4">
    <name type="scientific">Granulicella cerasi</name>
    <dbReference type="NCBI Taxonomy" id="741063"/>
    <lineage>
        <taxon>Bacteria</taxon>
        <taxon>Pseudomonadati</taxon>
        <taxon>Acidobacteriota</taxon>
        <taxon>Terriglobia</taxon>
        <taxon>Terriglobales</taxon>
        <taxon>Acidobacteriaceae</taxon>
        <taxon>Granulicella</taxon>
    </lineage>
</organism>
<dbReference type="EMBL" id="JBHSWI010000001">
    <property type="protein sequence ID" value="MFC6645088.1"/>
    <property type="molecule type" value="Genomic_DNA"/>
</dbReference>
<protein>
    <submittedName>
        <fullName evidence="3">Uncharacterized protein</fullName>
    </submittedName>
</protein>
<keyword evidence="1" id="KW-0175">Coiled coil</keyword>
<name>A0ABW1Z857_9BACT</name>
<reference evidence="4" key="1">
    <citation type="journal article" date="2019" name="Int. J. Syst. Evol. Microbiol.">
        <title>The Global Catalogue of Microorganisms (GCM) 10K type strain sequencing project: providing services to taxonomists for standard genome sequencing and annotation.</title>
        <authorList>
            <consortium name="The Broad Institute Genomics Platform"/>
            <consortium name="The Broad Institute Genome Sequencing Center for Infectious Disease"/>
            <person name="Wu L."/>
            <person name="Ma J."/>
        </authorList>
    </citation>
    <scope>NUCLEOTIDE SEQUENCE [LARGE SCALE GENOMIC DNA]</scope>
    <source>
        <strain evidence="4">CGMCC 1.16026</strain>
    </source>
</reference>
<evidence type="ECO:0000256" key="1">
    <source>
        <dbReference type="SAM" id="Coils"/>
    </source>
</evidence>
<dbReference type="Gene3D" id="1.20.5.190">
    <property type="match status" value="1"/>
</dbReference>
<accession>A0ABW1Z857</accession>
<keyword evidence="2" id="KW-1133">Transmembrane helix</keyword>